<feature type="region of interest" description="Disordered" evidence="1">
    <location>
        <begin position="188"/>
        <end position="213"/>
    </location>
</feature>
<feature type="compositionally biased region" description="Gly residues" evidence="1">
    <location>
        <begin position="230"/>
        <end position="240"/>
    </location>
</feature>
<organism evidence="2 3">
    <name type="scientific">Chara braunii</name>
    <name type="common">Braun's stonewort</name>
    <dbReference type="NCBI Taxonomy" id="69332"/>
    <lineage>
        <taxon>Eukaryota</taxon>
        <taxon>Viridiplantae</taxon>
        <taxon>Streptophyta</taxon>
        <taxon>Charophyceae</taxon>
        <taxon>Charales</taxon>
        <taxon>Characeae</taxon>
        <taxon>Chara</taxon>
    </lineage>
</organism>
<reference evidence="2 3" key="1">
    <citation type="journal article" date="2018" name="Cell">
        <title>The Chara Genome: Secondary Complexity and Implications for Plant Terrestrialization.</title>
        <authorList>
            <person name="Nishiyama T."/>
            <person name="Sakayama H."/>
            <person name="Vries J.D."/>
            <person name="Buschmann H."/>
            <person name="Saint-Marcoux D."/>
            <person name="Ullrich K.K."/>
            <person name="Haas F.B."/>
            <person name="Vanderstraeten L."/>
            <person name="Becker D."/>
            <person name="Lang D."/>
            <person name="Vosolsobe S."/>
            <person name="Rombauts S."/>
            <person name="Wilhelmsson P.K.I."/>
            <person name="Janitza P."/>
            <person name="Kern R."/>
            <person name="Heyl A."/>
            <person name="Rumpler F."/>
            <person name="Villalobos L.I.A.C."/>
            <person name="Clay J.M."/>
            <person name="Skokan R."/>
            <person name="Toyoda A."/>
            <person name="Suzuki Y."/>
            <person name="Kagoshima H."/>
            <person name="Schijlen E."/>
            <person name="Tajeshwar N."/>
            <person name="Catarino B."/>
            <person name="Hetherington A.J."/>
            <person name="Saltykova A."/>
            <person name="Bonnot C."/>
            <person name="Breuninger H."/>
            <person name="Symeonidi A."/>
            <person name="Radhakrishnan G.V."/>
            <person name="Van Nieuwerburgh F."/>
            <person name="Deforce D."/>
            <person name="Chang C."/>
            <person name="Karol K.G."/>
            <person name="Hedrich R."/>
            <person name="Ulvskov P."/>
            <person name="Glockner G."/>
            <person name="Delwiche C.F."/>
            <person name="Petrasek J."/>
            <person name="Van de Peer Y."/>
            <person name="Friml J."/>
            <person name="Beilby M."/>
            <person name="Dolan L."/>
            <person name="Kohara Y."/>
            <person name="Sugano S."/>
            <person name="Fujiyama A."/>
            <person name="Delaux P.-M."/>
            <person name="Quint M."/>
            <person name="TheiBen G."/>
            <person name="Hagemann M."/>
            <person name="Harholt J."/>
            <person name="Dunand C."/>
            <person name="Zachgo S."/>
            <person name="Langdale J."/>
            <person name="Maumus F."/>
            <person name="Straeten D.V.D."/>
            <person name="Gould S.B."/>
            <person name="Rensing S.A."/>
        </authorList>
    </citation>
    <scope>NUCLEOTIDE SEQUENCE [LARGE SCALE GENOMIC DNA]</scope>
    <source>
        <strain evidence="2 3">S276</strain>
    </source>
</reference>
<name>A0A388LLR7_CHABU</name>
<evidence type="ECO:0000256" key="1">
    <source>
        <dbReference type="SAM" id="MobiDB-lite"/>
    </source>
</evidence>
<keyword evidence="3" id="KW-1185">Reference proteome</keyword>
<feature type="compositionally biased region" description="Basic and acidic residues" evidence="1">
    <location>
        <begin position="110"/>
        <end position="121"/>
    </location>
</feature>
<gene>
    <name evidence="2" type="ORF">CBR_g36781</name>
</gene>
<dbReference type="Gramene" id="GBG83165">
    <property type="protein sequence ID" value="GBG83165"/>
    <property type="gene ID" value="CBR_g36781"/>
</dbReference>
<comment type="caution">
    <text evidence="2">The sequence shown here is derived from an EMBL/GenBank/DDBJ whole genome shotgun (WGS) entry which is preliminary data.</text>
</comment>
<dbReference type="AlphaFoldDB" id="A0A388LLR7"/>
<feature type="region of interest" description="Disordered" evidence="1">
    <location>
        <begin position="94"/>
        <end position="139"/>
    </location>
</feature>
<dbReference type="EMBL" id="BFEA01000430">
    <property type="protein sequence ID" value="GBG83165.1"/>
    <property type="molecule type" value="Genomic_DNA"/>
</dbReference>
<evidence type="ECO:0000313" key="3">
    <source>
        <dbReference type="Proteomes" id="UP000265515"/>
    </source>
</evidence>
<evidence type="ECO:0000313" key="2">
    <source>
        <dbReference type="EMBL" id="GBG83165.1"/>
    </source>
</evidence>
<dbReference type="Proteomes" id="UP000265515">
    <property type="component" value="Unassembled WGS sequence"/>
</dbReference>
<feature type="region of interest" description="Disordered" evidence="1">
    <location>
        <begin position="225"/>
        <end position="266"/>
    </location>
</feature>
<feature type="compositionally biased region" description="Gly residues" evidence="1">
    <location>
        <begin position="248"/>
        <end position="264"/>
    </location>
</feature>
<protein>
    <submittedName>
        <fullName evidence="2">Uncharacterized protein</fullName>
    </submittedName>
</protein>
<accession>A0A388LLR7</accession>
<proteinExistence type="predicted"/>
<sequence length="297" mass="31400">MAHLDIGIPRYRYGPSPYRYPSISGARICGKYATWQVRDVASAASPYSLAWQSHVASAEVATPRWRWERDGNAQVATPYGVLATWRWERDGNAEVATPRGDESGMATPRWRCDREPDREAKVATGAGSGSESGGGDGYHTSHVPNIARGALSASPHGVLAPSSSPTWQVRRWRRERDGDAEVVTPSRRRGGVLAPSSSPTGKCGGGDGSGRAWDREQDWKAKVATQGAGSVAGSGSGGGDAKVATQGTGSGSGIEGGDGSGTGIGKRRCRSVPHFARAKHRTWRTFHITSGCGQVTK</sequence>
<feature type="compositionally biased region" description="Gly residues" evidence="1">
    <location>
        <begin position="126"/>
        <end position="137"/>
    </location>
</feature>